<dbReference type="Gene3D" id="3.10.310.70">
    <property type="match status" value="1"/>
</dbReference>
<evidence type="ECO:0000259" key="1">
    <source>
        <dbReference type="Pfam" id="PF07969"/>
    </source>
</evidence>
<dbReference type="Gene3D" id="3.20.20.140">
    <property type="entry name" value="Metal-dependent hydrolases"/>
    <property type="match status" value="2"/>
</dbReference>
<gene>
    <name evidence="2" type="ORF">E1809_01975</name>
</gene>
<dbReference type="EMBL" id="SMRU01000002">
    <property type="protein sequence ID" value="TDG01311.1"/>
    <property type="molecule type" value="Genomic_DNA"/>
</dbReference>
<dbReference type="PANTHER" id="PTHR22642:SF2">
    <property type="entry name" value="PROTEIN LONG AFTER FAR-RED 3"/>
    <property type="match status" value="1"/>
</dbReference>
<dbReference type="PANTHER" id="PTHR22642">
    <property type="entry name" value="IMIDAZOLONEPROPIONASE"/>
    <property type="match status" value="1"/>
</dbReference>
<organism evidence="2 3">
    <name type="scientific">Arthrobacter terricola</name>
    <dbReference type="NCBI Taxonomy" id="2547396"/>
    <lineage>
        <taxon>Bacteria</taxon>
        <taxon>Bacillati</taxon>
        <taxon>Actinomycetota</taxon>
        <taxon>Actinomycetes</taxon>
        <taxon>Micrococcales</taxon>
        <taxon>Micrococcaceae</taxon>
        <taxon>Arthrobacter</taxon>
    </lineage>
</organism>
<proteinExistence type="predicted"/>
<dbReference type="Proteomes" id="UP000295511">
    <property type="component" value="Unassembled WGS sequence"/>
</dbReference>
<dbReference type="SUPFAM" id="SSF51556">
    <property type="entry name" value="Metallo-dependent hydrolases"/>
    <property type="match status" value="1"/>
</dbReference>
<evidence type="ECO:0000313" key="3">
    <source>
        <dbReference type="Proteomes" id="UP000295511"/>
    </source>
</evidence>
<evidence type="ECO:0000313" key="2">
    <source>
        <dbReference type="EMBL" id="TDG01311.1"/>
    </source>
</evidence>
<dbReference type="GO" id="GO:0016810">
    <property type="term" value="F:hydrolase activity, acting on carbon-nitrogen (but not peptide) bonds"/>
    <property type="evidence" value="ECO:0007669"/>
    <property type="project" value="InterPro"/>
</dbReference>
<name>A0A4R5L1Q1_9MICC</name>
<dbReference type="InterPro" id="IPR013108">
    <property type="entry name" value="Amidohydro_3"/>
</dbReference>
<comment type="caution">
    <text evidence="2">The sequence shown here is derived from an EMBL/GenBank/DDBJ whole genome shotgun (WGS) entry which is preliminary data.</text>
</comment>
<dbReference type="Pfam" id="PF07969">
    <property type="entry name" value="Amidohydro_3"/>
    <property type="match status" value="2"/>
</dbReference>
<protein>
    <recommendedName>
        <fullName evidence="1">Amidohydrolase 3 domain-containing protein</fullName>
    </recommendedName>
</protein>
<dbReference type="AlphaFoldDB" id="A0A4R5L1Q1"/>
<feature type="domain" description="Amidohydrolase 3" evidence="1">
    <location>
        <begin position="40"/>
        <end position="161"/>
    </location>
</feature>
<dbReference type="OrthoDB" id="3173428at2"/>
<accession>A0A4R5L1Q1</accession>
<dbReference type="InterPro" id="IPR011059">
    <property type="entry name" value="Metal-dep_hydrolase_composite"/>
</dbReference>
<dbReference type="SUPFAM" id="SSF51338">
    <property type="entry name" value="Composite domain of metallo-dependent hydrolases"/>
    <property type="match status" value="1"/>
</dbReference>
<keyword evidence="3" id="KW-1185">Reference proteome</keyword>
<sequence>MSQSVLIVNAAVGWRTGTSVLIRDGVVSEIGSCRARPGTRVIDARGGSVVPGLWDHHLHLRSAAARRRSVDVSAVTDPARFQAMVRAAADSKPLGAWLRVVGYDDDALGDLDAHRLEELLPSPTPARVQHRSGHQWVLNQRAMELLHEATGQSVPNDGVLLDDDSILAGLPGDAHRDSDIVREARLLAAQGCIGATDMTATIDPVSARELVGIVRRWLQLGVFGRARPDARADRAPVNGTKLIVADHDLPELDGLTRMITASRPGPVALHAVTYEALVLAMSALETAGRAGDRIEHAFLATGDYRKSYASGALNHELPRIGAHPGFIWCQGNRLARVLTEDEQEDYQRLRSWHDAGYVLLGGTDAPFGTPRLWRAMQCAVDRRTPDGRTLNRAEALTPEEAFAMFTPDGLSGTAATPEPRIGQTADICILAQPWAVVRRNLSSARVTATLRAGVVIAGGRTMDHRQFP</sequence>
<dbReference type="Gene3D" id="2.30.40.10">
    <property type="entry name" value="Urease, subunit C, domain 1"/>
    <property type="match status" value="1"/>
</dbReference>
<dbReference type="InterPro" id="IPR032466">
    <property type="entry name" value="Metal_Hydrolase"/>
</dbReference>
<dbReference type="RefSeq" id="WP_133202571.1">
    <property type="nucleotide sequence ID" value="NZ_SMRU01000002.1"/>
</dbReference>
<reference evidence="2 3" key="1">
    <citation type="submission" date="2019-03" db="EMBL/GenBank/DDBJ databases">
        <title>Whole genome sequence of Arthrobacter sp JH1-1.</title>
        <authorList>
            <person name="Trinh H.N."/>
        </authorList>
    </citation>
    <scope>NUCLEOTIDE SEQUENCE [LARGE SCALE GENOMIC DNA]</scope>
    <source>
        <strain evidence="2 3">JH1-1</strain>
    </source>
</reference>
<feature type="domain" description="Amidohydrolase 3" evidence="1">
    <location>
        <begin position="266"/>
        <end position="456"/>
    </location>
</feature>